<proteinExistence type="predicted"/>
<protein>
    <submittedName>
        <fullName evidence="1">WHG domain-containing protein</fullName>
    </submittedName>
</protein>
<gene>
    <name evidence="1" type="ORF">JK359_13985</name>
</gene>
<sequence>MPAHCSSDHESYSSAVICSCIHAGATISAVMTCLPGTVPRARSRCTHSTVSHSPGRLGGRGRSQCRTCSATAHTRGFPHLHAAAWTAVAPALLAGAPADAAVGSPDEAGLDESGLEAHPAERRQRAADHPAARPALRRALFFWTRLHGIPSLELAGHFAGLGFHPAVLYDTELQQLTRLSATSTSRR</sequence>
<accession>A0A937JM26</accession>
<dbReference type="InterPro" id="IPR036271">
    <property type="entry name" value="Tet_transcr_reg_TetR-rel_C_sf"/>
</dbReference>
<comment type="caution">
    <text evidence="1">The sequence shown here is derived from an EMBL/GenBank/DDBJ whole genome shotgun (WGS) entry which is preliminary data.</text>
</comment>
<dbReference type="Gene3D" id="1.10.357.10">
    <property type="entry name" value="Tetracycline Repressor, domain 2"/>
    <property type="match status" value="1"/>
</dbReference>
<organism evidence="1 2">
    <name type="scientific">Streptomyces actinomycinicus</name>
    <dbReference type="NCBI Taxonomy" id="1695166"/>
    <lineage>
        <taxon>Bacteria</taxon>
        <taxon>Bacillati</taxon>
        <taxon>Actinomycetota</taxon>
        <taxon>Actinomycetes</taxon>
        <taxon>Kitasatosporales</taxon>
        <taxon>Streptomycetaceae</taxon>
        <taxon>Streptomyces</taxon>
    </lineage>
</organism>
<dbReference type="SUPFAM" id="SSF48498">
    <property type="entry name" value="Tetracyclin repressor-like, C-terminal domain"/>
    <property type="match status" value="1"/>
</dbReference>
<evidence type="ECO:0000313" key="2">
    <source>
        <dbReference type="Proteomes" id="UP000661858"/>
    </source>
</evidence>
<dbReference type="EMBL" id="JAERRK010000006">
    <property type="protein sequence ID" value="MBL1083080.1"/>
    <property type="molecule type" value="Genomic_DNA"/>
</dbReference>
<dbReference type="Proteomes" id="UP000661858">
    <property type="component" value="Unassembled WGS sequence"/>
</dbReference>
<evidence type="ECO:0000313" key="1">
    <source>
        <dbReference type="EMBL" id="MBL1083080.1"/>
    </source>
</evidence>
<reference evidence="1" key="1">
    <citation type="submission" date="2021-01" db="EMBL/GenBank/DDBJ databases">
        <title>WGS of actinomycetes isolated from Thailand.</title>
        <authorList>
            <person name="Thawai C."/>
        </authorList>
    </citation>
    <scope>NUCLEOTIDE SEQUENCE</scope>
    <source>
        <strain evidence="1">RCU-197</strain>
    </source>
</reference>
<name>A0A937JM26_9ACTN</name>
<keyword evidence="2" id="KW-1185">Reference proteome</keyword>
<dbReference type="AlphaFoldDB" id="A0A937JM26"/>